<feature type="domain" description="N-acetyltransferase" evidence="1">
    <location>
        <begin position="36"/>
        <end position="179"/>
    </location>
</feature>
<comment type="caution">
    <text evidence="2">The sequence shown here is derived from an EMBL/GenBank/DDBJ whole genome shotgun (WGS) entry which is preliminary data.</text>
</comment>
<dbReference type="PANTHER" id="PTHR42791:SF1">
    <property type="entry name" value="N-ACETYLTRANSFERASE DOMAIN-CONTAINING PROTEIN"/>
    <property type="match status" value="1"/>
</dbReference>
<name>A0A561SUE3_9PSEU</name>
<sequence>MGDTDTAVRVLTAAFADDPLARWLLPGHPAGAAADIVFGPLVHASSSHGELAVAPDATAAAVWLPRAADPPERDQQPIPEALAHLRAFMELTEARHPTGTAHLYLVLLGVVPGAQGRGLGGALLRERLGRADAAGLPAYLEATSRSSRALYERHGFRDTGDPIHLPDGPTVWPMWRPARP</sequence>
<accession>A0A561SUE3</accession>
<protein>
    <submittedName>
        <fullName evidence="2">Acetyltransferase (GNAT) family protein</fullName>
    </submittedName>
</protein>
<keyword evidence="3" id="KW-1185">Reference proteome</keyword>
<organism evidence="2 3">
    <name type="scientific">Pseudonocardia hierapolitana</name>
    <dbReference type="NCBI Taxonomy" id="1128676"/>
    <lineage>
        <taxon>Bacteria</taxon>
        <taxon>Bacillati</taxon>
        <taxon>Actinomycetota</taxon>
        <taxon>Actinomycetes</taxon>
        <taxon>Pseudonocardiales</taxon>
        <taxon>Pseudonocardiaceae</taxon>
        <taxon>Pseudonocardia</taxon>
    </lineage>
</organism>
<evidence type="ECO:0000313" key="3">
    <source>
        <dbReference type="Proteomes" id="UP000321261"/>
    </source>
</evidence>
<dbReference type="InterPro" id="IPR016181">
    <property type="entry name" value="Acyl_CoA_acyltransferase"/>
</dbReference>
<dbReference type="RefSeq" id="WP_147257478.1">
    <property type="nucleotide sequence ID" value="NZ_VIWU01000001.1"/>
</dbReference>
<dbReference type="Proteomes" id="UP000321261">
    <property type="component" value="Unassembled WGS sequence"/>
</dbReference>
<dbReference type="CDD" id="cd04301">
    <property type="entry name" value="NAT_SF"/>
    <property type="match status" value="1"/>
</dbReference>
<dbReference type="InterPro" id="IPR000182">
    <property type="entry name" value="GNAT_dom"/>
</dbReference>
<dbReference type="OrthoDB" id="7057833at2"/>
<dbReference type="SUPFAM" id="SSF55729">
    <property type="entry name" value="Acyl-CoA N-acyltransferases (Nat)"/>
    <property type="match status" value="1"/>
</dbReference>
<keyword evidence="2" id="KW-0808">Transferase</keyword>
<dbReference type="PROSITE" id="PS51186">
    <property type="entry name" value="GNAT"/>
    <property type="match status" value="1"/>
</dbReference>
<gene>
    <name evidence="2" type="ORF">FHX44_114394</name>
</gene>
<dbReference type="EMBL" id="VIWU01000001">
    <property type="protein sequence ID" value="TWF78471.1"/>
    <property type="molecule type" value="Genomic_DNA"/>
</dbReference>
<evidence type="ECO:0000313" key="2">
    <source>
        <dbReference type="EMBL" id="TWF78471.1"/>
    </source>
</evidence>
<dbReference type="GO" id="GO:0016747">
    <property type="term" value="F:acyltransferase activity, transferring groups other than amino-acyl groups"/>
    <property type="evidence" value="ECO:0007669"/>
    <property type="project" value="InterPro"/>
</dbReference>
<dbReference type="Pfam" id="PF00583">
    <property type="entry name" value="Acetyltransf_1"/>
    <property type="match status" value="1"/>
</dbReference>
<proteinExistence type="predicted"/>
<dbReference type="InterPro" id="IPR052523">
    <property type="entry name" value="Trichothecene_AcTrans"/>
</dbReference>
<dbReference type="PANTHER" id="PTHR42791">
    <property type="entry name" value="GNAT FAMILY ACETYLTRANSFERASE"/>
    <property type="match status" value="1"/>
</dbReference>
<reference evidence="2 3" key="1">
    <citation type="submission" date="2019-06" db="EMBL/GenBank/DDBJ databases">
        <title>Sequencing the genomes of 1000 actinobacteria strains.</title>
        <authorList>
            <person name="Klenk H.-P."/>
        </authorList>
    </citation>
    <scope>NUCLEOTIDE SEQUENCE [LARGE SCALE GENOMIC DNA]</scope>
    <source>
        <strain evidence="2 3">DSM 45671</strain>
    </source>
</reference>
<dbReference type="Gene3D" id="3.40.630.30">
    <property type="match status" value="1"/>
</dbReference>
<dbReference type="AlphaFoldDB" id="A0A561SUE3"/>
<evidence type="ECO:0000259" key="1">
    <source>
        <dbReference type="PROSITE" id="PS51186"/>
    </source>
</evidence>